<dbReference type="AlphaFoldDB" id="A0A7X0VIM6"/>
<dbReference type="SUPFAM" id="SSF56601">
    <property type="entry name" value="beta-lactamase/transpeptidase-like"/>
    <property type="match status" value="1"/>
</dbReference>
<dbReference type="InterPro" id="IPR012338">
    <property type="entry name" value="Beta-lactam/transpept-like"/>
</dbReference>
<feature type="domain" description="Beta-lactamase-related" evidence="2">
    <location>
        <begin position="3"/>
        <end position="128"/>
    </location>
</feature>
<comment type="caution">
    <text evidence="3">The sequence shown here is derived from an EMBL/GenBank/DDBJ whole genome shotgun (WGS) entry which is preliminary data.</text>
</comment>
<dbReference type="Proteomes" id="UP000547209">
    <property type="component" value="Unassembled WGS sequence"/>
</dbReference>
<keyword evidence="3" id="KW-0378">Hydrolase</keyword>
<accession>A0A7X0VIM6</accession>
<keyword evidence="4" id="KW-1185">Reference proteome</keyword>
<dbReference type="RefSeq" id="WP_185672582.1">
    <property type="nucleotide sequence ID" value="NZ_JACJVP010000051.1"/>
</dbReference>
<name>A0A7X0VIM6_9BACL</name>
<reference evidence="3 4" key="1">
    <citation type="submission" date="2020-08" db="EMBL/GenBank/DDBJ databases">
        <title>Cohnella phylogeny.</title>
        <authorList>
            <person name="Dunlap C."/>
        </authorList>
    </citation>
    <scope>NUCLEOTIDE SEQUENCE [LARGE SCALE GENOMIC DNA]</scope>
    <source>
        <strain evidence="3 4">DSM 28246</strain>
    </source>
</reference>
<proteinExistence type="predicted"/>
<evidence type="ECO:0000313" key="3">
    <source>
        <dbReference type="EMBL" id="MBB6674708.1"/>
    </source>
</evidence>
<feature type="region of interest" description="Disordered" evidence="1">
    <location>
        <begin position="132"/>
        <end position="159"/>
    </location>
</feature>
<sequence>MKQPCALRHLLAHTHGLREADGVYIREFAPGASWAYRSPGIAMPIALVRRLSGLTLREYAERFFFEPYRLRHTGWRTAHHPHLIYNICDGQAGWVGPNESPDGDQSNLFASVGDLARWGTSICGKAGRRTGSRCRLASSNGSSRSRRRFRSRRPGRGTA</sequence>
<dbReference type="GO" id="GO:0016787">
    <property type="term" value="F:hydrolase activity"/>
    <property type="evidence" value="ECO:0007669"/>
    <property type="project" value="UniProtKB-KW"/>
</dbReference>
<dbReference type="Gene3D" id="3.40.710.10">
    <property type="entry name" value="DD-peptidase/beta-lactamase superfamily"/>
    <property type="match status" value="1"/>
</dbReference>
<dbReference type="Pfam" id="PF00144">
    <property type="entry name" value="Beta-lactamase"/>
    <property type="match status" value="1"/>
</dbReference>
<dbReference type="InterPro" id="IPR001466">
    <property type="entry name" value="Beta-lactam-related"/>
</dbReference>
<evidence type="ECO:0000313" key="4">
    <source>
        <dbReference type="Proteomes" id="UP000547209"/>
    </source>
</evidence>
<feature type="compositionally biased region" description="Basic residues" evidence="1">
    <location>
        <begin position="144"/>
        <end position="159"/>
    </location>
</feature>
<protein>
    <submittedName>
        <fullName evidence="3">Serine hydrolase</fullName>
    </submittedName>
</protein>
<dbReference type="EMBL" id="JACJVP010000051">
    <property type="protein sequence ID" value="MBB6674708.1"/>
    <property type="molecule type" value="Genomic_DNA"/>
</dbReference>
<gene>
    <name evidence="3" type="ORF">H7C19_28910</name>
</gene>
<evidence type="ECO:0000256" key="1">
    <source>
        <dbReference type="SAM" id="MobiDB-lite"/>
    </source>
</evidence>
<evidence type="ECO:0000259" key="2">
    <source>
        <dbReference type="Pfam" id="PF00144"/>
    </source>
</evidence>
<organism evidence="3 4">
    <name type="scientific">Cohnella nanjingensis</name>
    <dbReference type="NCBI Taxonomy" id="1387779"/>
    <lineage>
        <taxon>Bacteria</taxon>
        <taxon>Bacillati</taxon>
        <taxon>Bacillota</taxon>
        <taxon>Bacilli</taxon>
        <taxon>Bacillales</taxon>
        <taxon>Paenibacillaceae</taxon>
        <taxon>Cohnella</taxon>
    </lineage>
</organism>